<feature type="region of interest" description="Disordered" evidence="1">
    <location>
        <begin position="242"/>
        <end position="261"/>
    </location>
</feature>
<feature type="compositionally biased region" description="Acidic residues" evidence="1">
    <location>
        <begin position="1095"/>
        <end position="1116"/>
    </location>
</feature>
<feature type="compositionally biased region" description="Low complexity" evidence="1">
    <location>
        <begin position="651"/>
        <end position="667"/>
    </location>
</feature>
<feature type="compositionally biased region" description="Low complexity" evidence="1">
    <location>
        <begin position="242"/>
        <end position="255"/>
    </location>
</feature>
<dbReference type="EMBL" id="BMAR01000050">
    <property type="protein sequence ID" value="GFR51421.1"/>
    <property type="molecule type" value="Genomic_DNA"/>
</dbReference>
<feature type="region of interest" description="Disordered" evidence="1">
    <location>
        <begin position="416"/>
        <end position="435"/>
    </location>
</feature>
<dbReference type="Proteomes" id="UP001054857">
    <property type="component" value="Unassembled WGS sequence"/>
</dbReference>
<feature type="compositionally biased region" description="Low complexity" evidence="1">
    <location>
        <begin position="745"/>
        <end position="772"/>
    </location>
</feature>
<feature type="compositionally biased region" description="Basic and acidic residues" evidence="1">
    <location>
        <begin position="1083"/>
        <end position="1094"/>
    </location>
</feature>
<proteinExistence type="predicted"/>
<feature type="compositionally biased region" description="Basic and acidic residues" evidence="1">
    <location>
        <begin position="616"/>
        <end position="626"/>
    </location>
</feature>
<feature type="compositionally biased region" description="Polar residues" evidence="1">
    <location>
        <begin position="49"/>
        <end position="58"/>
    </location>
</feature>
<feature type="compositionally biased region" description="Polar residues" evidence="1">
    <location>
        <begin position="785"/>
        <end position="796"/>
    </location>
</feature>
<sequence length="1181" mass="124785">MSSALLLAGRRGWRPQAQPIDDLGPSTSAPTHFEFWPAPSRRSRGRRIATSSDNQRLYRSSYGGNPFGGRPSCPLRAQPNDNTQRTSPDALPGPAPSLNTTRNGGSSGDGSNPFPVRASHDSGRRSAGGGGGSKRRRWKDPVYDKPVVPLVRKADRDLLPGGVPNTPWRRLAYKLRLAPDLRELLKIYGSNCRNTNVWSPRHTALVAIRGSAILYPKAVAAATAAAAGTDNDVAAAATALGLSSQPPQQQQQQQQPPQPAIKAEATSLFERLATTLSSCGSNGKNDALRQVPSFHIARLLVAMAWAHARGEKCEALVGRLVTELLRCRGLKLAQVASAEPQLFGRLIVALAHLSPRDDRLWVELQRLTLAALLQGQAEAAAAVSASAAGYNAGAVPTSEGGGQQPLRLWGCSGAGSELEPAGGSEGATGRPQQGLLDTSLLPDCTTADLANLAFGFAAADRALPPLFAALYDAALRRDLPYEPDTLSRLLWAWARAGLPPGRLAERVVAAFRPLLMTSPARPLGRVIWALGMLGAGYLSGASGGSGGSQGQEQEHGYAHAGNFLSEAGEAIVRRRLVFGSPQELVNVVWGFSQLGVRVRAETQVAEEAQRQRRAAVRQEESAERAKPRGRRRRGPERIEEGGGGVAGSGGSSSSDSGGSGETSEAAGQQPPQLQHEAAVPWTGEVAAEAPTAAGPDAGLRQPTGRHATEEGQQEGGEGWQGEPRQQALNHQDEGAQAGSGDCRGAAAAADPQTDAPAVALLFPPQQQQPEQQGGSGSRCVARSAPSRTSTPTQAWLNGTAAADTPDTDDAGRAASVQLPAADTTTPAPLPSLRPLPLSAVLDAADARTQARASLPPPDPSTPLALYRYLAHSFLRGYTGSATRWSMSNSQLAVLAMSFARAGYGNKSLFYTLARMAVRRLASLTPTDLVLILRALTAVRIPHDGLLQAACNMVDVRFGEFTSRQLADVLWAVQSLQPHGSYVALVETLRRRRHEGGQRMDVRHRLQLQQQRQAVRLMEEHQVVRGVEEGWAVATAAATAAAAMEEVEAAAEAAEAAAAGVRYTRLPVAAERFHVPAHLLEDAEWPGRRGDVDGRDGDDDDDDDEEEEDGEEEEYEEEHGNGSSWVGSSSGSSSSRSNGGRGGRWQERPLGRTTHGSAGEGGHGTMAGPTSVATGGAMRLRG</sequence>
<feature type="region of interest" description="Disordered" evidence="1">
    <location>
        <begin position="611"/>
        <end position="675"/>
    </location>
</feature>
<reference evidence="2 3" key="1">
    <citation type="journal article" date="2021" name="Sci. Rep.">
        <title>Genome sequencing of the multicellular alga Astrephomene provides insights into convergent evolution of germ-soma differentiation.</title>
        <authorList>
            <person name="Yamashita S."/>
            <person name="Yamamoto K."/>
            <person name="Matsuzaki R."/>
            <person name="Suzuki S."/>
            <person name="Yamaguchi H."/>
            <person name="Hirooka S."/>
            <person name="Minakuchi Y."/>
            <person name="Miyagishima S."/>
            <person name="Kawachi M."/>
            <person name="Toyoda A."/>
            <person name="Nozaki H."/>
        </authorList>
    </citation>
    <scope>NUCLEOTIDE SEQUENCE [LARGE SCALE GENOMIC DNA]</scope>
    <source>
        <strain evidence="2 3">NIES-4017</strain>
    </source>
</reference>
<feature type="region of interest" description="Disordered" evidence="1">
    <location>
        <begin position="1"/>
        <end position="141"/>
    </location>
</feature>
<gene>
    <name evidence="2" type="ORF">Agub_g13709</name>
</gene>
<feature type="compositionally biased region" description="Gly residues" evidence="1">
    <location>
        <begin position="641"/>
        <end position="650"/>
    </location>
</feature>
<keyword evidence="3" id="KW-1185">Reference proteome</keyword>
<evidence type="ECO:0000256" key="1">
    <source>
        <dbReference type="SAM" id="MobiDB-lite"/>
    </source>
</evidence>
<dbReference type="AlphaFoldDB" id="A0AAD3E4P0"/>
<organism evidence="2 3">
    <name type="scientific">Astrephomene gubernaculifera</name>
    <dbReference type="NCBI Taxonomy" id="47775"/>
    <lineage>
        <taxon>Eukaryota</taxon>
        <taxon>Viridiplantae</taxon>
        <taxon>Chlorophyta</taxon>
        <taxon>core chlorophytes</taxon>
        <taxon>Chlorophyceae</taxon>
        <taxon>CS clade</taxon>
        <taxon>Chlamydomonadales</taxon>
        <taxon>Astrephomenaceae</taxon>
        <taxon>Astrephomene</taxon>
    </lineage>
</organism>
<name>A0AAD3E4P0_9CHLO</name>
<protein>
    <submittedName>
        <fullName evidence="2">Uncharacterized protein</fullName>
    </submittedName>
</protein>
<accession>A0AAD3E4P0</accession>
<feature type="region of interest" description="Disordered" evidence="1">
    <location>
        <begin position="1083"/>
        <end position="1181"/>
    </location>
</feature>
<feature type="region of interest" description="Disordered" evidence="1">
    <location>
        <begin position="692"/>
        <end position="811"/>
    </location>
</feature>
<comment type="caution">
    <text evidence="2">The sequence shown here is derived from an EMBL/GenBank/DDBJ whole genome shotgun (WGS) entry which is preliminary data.</text>
</comment>
<evidence type="ECO:0000313" key="3">
    <source>
        <dbReference type="Proteomes" id="UP001054857"/>
    </source>
</evidence>
<evidence type="ECO:0000313" key="2">
    <source>
        <dbReference type="EMBL" id="GFR51421.1"/>
    </source>
</evidence>
<feature type="compositionally biased region" description="Low complexity" evidence="1">
    <location>
        <begin position="1120"/>
        <end position="1137"/>
    </location>
</feature>